<dbReference type="Pfam" id="PF00612">
    <property type="entry name" value="IQ"/>
    <property type="match status" value="2"/>
</dbReference>
<dbReference type="FunFam" id="1.10.10.820:FF:000001">
    <property type="entry name" value="Myosin heavy chain"/>
    <property type="match status" value="1"/>
</dbReference>
<dbReference type="PROSITE" id="PS50096">
    <property type="entry name" value="IQ"/>
    <property type="match status" value="2"/>
</dbReference>
<dbReference type="Proteomes" id="UP000005207">
    <property type="component" value="Linkage group LG18"/>
</dbReference>
<dbReference type="Pfam" id="PF21989">
    <property type="entry name" value="RA_2"/>
    <property type="match status" value="1"/>
</dbReference>
<dbReference type="Pfam" id="PF00169">
    <property type="entry name" value="PH"/>
    <property type="match status" value="2"/>
</dbReference>
<dbReference type="Gene3D" id="1.20.5.170">
    <property type="match status" value="1"/>
</dbReference>
<evidence type="ECO:0000256" key="10">
    <source>
        <dbReference type="SAM" id="Coils"/>
    </source>
</evidence>
<comment type="subcellular location">
    <subcellularLocation>
        <location evidence="1">Cytoplasm</location>
    </subcellularLocation>
</comment>
<comment type="similarity">
    <text evidence="2 9">Belongs to the TRAFAC class myosin-kinesin ATPase superfamily. Myosin family.</text>
</comment>
<reference evidence="16" key="2">
    <citation type="submission" date="2025-08" db="UniProtKB">
        <authorList>
            <consortium name="Ensembl"/>
        </authorList>
    </citation>
    <scope>IDENTIFICATION</scope>
</reference>
<protein>
    <submittedName>
        <fullName evidence="16">Myosin X</fullName>
    </submittedName>
</protein>
<feature type="domain" description="FERM" evidence="13">
    <location>
        <begin position="1663"/>
        <end position="2015"/>
    </location>
</feature>
<feature type="domain" description="Myosin motor" evidence="15">
    <location>
        <begin position="7"/>
        <end position="683"/>
    </location>
</feature>
<dbReference type="PRINTS" id="PR00193">
    <property type="entry name" value="MYOSINHEAVY"/>
</dbReference>
<dbReference type="Gene3D" id="1.25.40.530">
    <property type="entry name" value="MyTH4 domain"/>
    <property type="match status" value="1"/>
</dbReference>
<keyword evidence="3" id="KW-0963">Cytoplasm</keyword>
<dbReference type="GO" id="GO:0005737">
    <property type="term" value="C:cytoplasm"/>
    <property type="evidence" value="ECO:0007669"/>
    <property type="project" value="UniProtKB-SubCell"/>
</dbReference>
<dbReference type="InterPro" id="IPR036961">
    <property type="entry name" value="Kinesin_motor_dom_sf"/>
</dbReference>
<dbReference type="PROSITE" id="PS50003">
    <property type="entry name" value="PH_DOMAIN"/>
    <property type="match status" value="2"/>
</dbReference>
<evidence type="ECO:0000256" key="6">
    <source>
        <dbReference type="ARBA" id="ARBA00023123"/>
    </source>
</evidence>
<gene>
    <name evidence="16" type="primary">MYO10</name>
    <name evidence="16" type="synonym">myo10</name>
</gene>
<dbReference type="InterPro" id="IPR038185">
    <property type="entry name" value="MyTH4_dom_sf"/>
</dbReference>
<proteinExistence type="inferred from homology"/>
<keyword evidence="4 9" id="KW-0547">Nucleotide-binding</keyword>
<evidence type="ECO:0000259" key="14">
    <source>
        <dbReference type="PROSITE" id="PS51016"/>
    </source>
</evidence>
<dbReference type="Pfam" id="PF00784">
    <property type="entry name" value="MyTH4"/>
    <property type="match status" value="1"/>
</dbReference>
<dbReference type="CDD" id="cd14873">
    <property type="entry name" value="MYSc_Myo10"/>
    <property type="match status" value="1"/>
</dbReference>
<dbReference type="Gene3D" id="1.20.80.10">
    <property type="match status" value="1"/>
</dbReference>
<dbReference type="Pfam" id="PF16735">
    <property type="entry name" value="MYO10_CC"/>
    <property type="match status" value="1"/>
</dbReference>
<dbReference type="InterPro" id="IPR019748">
    <property type="entry name" value="FERM_central"/>
</dbReference>
<dbReference type="SUPFAM" id="SSF52540">
    <property type="entry name" value="P-loop containing nucleoside triphosphate hydrolases"/>
    <property type="match status" value="1"/>
</dbReference>
<dbReference type="GeneTree" id="ENSGT00940000155469"/>
<dbReference type="InterPro" id="IPR036124">
    <property type="entry name" value="MYSc_Myo10"/>
</dbReference>
<feature type="compositionally biased region" description="Low complexity" evidence="11">
    <location>
        <begin position="1014"/>
        <end position="1029"/>
    </location>
</feature>
<dbReference type="FunFam" id="1.25.40.530:FF:000001">
    <property type="entry name" value="Pleckstrin homology domain-containing family H member 2"/>
    <property type="match status" value="1"/>
</dbReference>
<dbReference type="InterPro" id="IPR035963">
    <property type="entry name" value="FERM_2"/>
</dbReference>
<dbReference type="InterPro" id="IPR000299">
    <property type="entry name" value="FERM_domain"/>
</dbReference>
<dbReference type="SMART" id="SM00295">
    <property type="entry name" value="B41"/>
    <property type="match status" value="1"/>
</dbReference>
<evidence type="ECO:0000259" key="12">
    <source>
        <dbReference type="PROSITE" id="PS50003"/>
    </source>
</evidence>
<evidence type="ECO:0000259" key="13">
    <source>
        <dbReference type="PROSITE" id="PS50057"/>
    </source>
</evidence>
<dbReference type="CDD" id="cd14473">
    <property type="entry name" value="FERM_B-lobe"/>
    <property type="match status" value="1"/>
</dbReference>
<dbReference type="SMART" id="SM00015">
    <property type="entry name" value="IQ"/>
    <property type="match status" value="3"/>
</dbReference>
<dbReference type="Gene3D" id="3.40.850.10">
    <property type="entry name" value="Kinesin motor domain"/>
    <property type="match status" value="1"/>
</dbReference>
<dbReference type="CDD" id="cd13297">
    <property type="entry name" value="PH3_MyoX-like"/>
    <property type="match status" value="1"/>
</dbReference>
<evidence type="ECO:0000256" key="4">
    <source>
        <dbReference type="ARBA" id="ARBA00022741"/>
    </source>
</evidence>
<evidence type="ECO:0000256" key="1">
    <source>
        <dbReference type="ARBA" id="ARBA00004496"/>
    </source>
</evidence>
<keyword evidence="8 9" id="KW-0009">Actin-binding</keyword>
<dbReference type="Pfam" id="PF00373">
    <property type="entry name" value="FERM_M"/>
    <property type="match status" value="1"/>
</dbReference>
<feature type="compositionally biased region" description="Acidic residues" evidence="11">
    <location>
        <begin position="946"/>
        <end position="960"/>
    </location>
</feature>
<dbReference type="PROSITE" id="PS51456">
    <property type="entry name" value="MYOSIN_MOTOR"/>
    <property type="match status" value="1"/>
</dbReference>
<sequence length="2032" mass="233433">MHRSSIKGVEDMASLEDLHDGAIMHNLSLRYKQKHIYTYIGSILAAVNPYQPLPGLYDRPAVEMYSQRHLGEISPHIFAIANECYRSLWKRLQNQCVLISGESGAGKTESTKLILKFLSAMSQHSLEVSSRDKTSHVEEALLESSPIMEAFGNAKTVYNNNSSRFGKFVQLHFSQKGNIQGGKIVDYLLEKNRVVRQNPGERNYHIFYAILAGTNNQHREAFGLTHPDSYHYLRQSSCQDDKTINDKDTFQDVLNAMRTMQFTEENINEILRLLAGILHTGNIEFVTAGGAQISSKSALSWTSELLGLNSDQVAEVLTHRSMILRGEEISTPLTVEQAVDSRDSMAMALYSQCFNWIIRKLNTRIKGKEDFKSVSILDIFGFENFEVNRFEQFNINYANEKLQEYFNKHIFSLEQLEYNKEGLVWVDIDWMDNGECLDLIEKKLGLLALMNEESHFPKATDDTLLEKLHSQHSKNPFYVKPRVAVHYFGVKHYAGEVVYDVRGMLEKNRDTFRDDILNMLRESRLDFVYDLFEHVLSRNKQDTLKSSIKHRRPTVSTQFKDSLHSLMATLSTSNPYFIRCIKPNTHKMPDHFDQTVVLNQLRYSGMLETVKIRRTGFPVRRTIQDFCSRYKVLMRGLLNSEDPRGCCVQLLCQYDSSSAEWQLGKTKVFLRESLEHRLEKQREVEVLKAAMIIQAYVTGYMARKQYKKLLQCIVVIQKNYRAFYWRRKFLLLRWAALTFQKCLRGQLARRTYSRMLEERRKKEEEERRRWMEEMERERQRLEAERLTREAEEARRLEELRCAEELASLVLTESQNEAAAAASPDALEELESAETFVEASEEEEEAIRPHEASQVEEILRLEREIQVLQRQKERQELSLTEASLNRLQRLRDQELRRLEDEACKAAQQFLDSLNFDEIDECVRNIESSLGVGEEDEKKEDGQRRGNEEEEVDEGFGADDDAFKDSPNPSEHGHSDGQRTSGIRTSDDSSEEDPYANDAVIPSLPPTTVLHHSLPAMPSACHSASSSGDSAYCHPQASSEAQSDELVELIPPDEDSDYDQDDYDEGVIVSSGSMAFSNPRSGQWSPDYRGSVGTYNSSGAYRFSSEGAQSSFEDSEDDFERFDTDDELSYRRDSVYSCVTLPYFHSFLYIKGGLMNTWKRRWCVLKDETFLWFRTKQEALKQGWLHKKGGGSSTLSRRNWKRRWFVLRQSKLMYFENDGEEKMKGVLDMHNAKEIIDNTGKENGIDIVMPERTYHLIAESAEDASQWFSVLSQVHGSTEQEIREMHDEQANPQNAVGTLDVGMIDSVCASDNPERPNSFVMITANRVLHCNADTPEEMHHWITLLQRSKGDTRVDGQEFIIRGWLHKEMKNSTKASLKLKKRWFLLTHNSLDYYKSSERNALKLGTLVLNSLCSVVQPDEKVFKETGYWNVIVYGRKHSYRLYCKLLTEATRWANSVQNVIDTKAPIDTPTQQLIQDIKENCLNSEVVEQIYKRNPILRYSHHPLHSPLLPLPYGDIHLTTPRSRSYTTLQDEALKVFSSLQHLEGVADPVPIIQGILQTGQELKPLRDELYCQLIKQTTRPPQPGSPGNLCNWKILACMSCTFVPTRSILRYLKFHLKRTRELFPGSEMDRYAAFAADSLRKTRARENVPSQEEIRCIVARQDMSTTVHCHGGGSCKITINSHTTAGEVVEKLIRGLAMEDSRNMFALFEHNDTTEKAIESRTVVADVLAKFEKLSASPDEGCTGWKFYFKLYCFLDTDNVPKDSVEFAFMFEQAHEAVIRGQYPAPEETLQFLAALRLQYLLGDHNSQSTIPEMSQVFPMSRLRARVQNSAKTFAPGTGSVADRSGTAERKRSSFLEGTLRRSFRSGSLSRQKLEEENSLEAWMREEAAAVRTSVMDKWKKLQGMNQEQAMVKYMALVKEWQGYGSTLFNVECRDGMFPSELWLGVSREAISVYKRGEPWPLEVFPYEQILSFGAPLSNTYKITVEGRELVFETQMVMDIAKLMKAYISMIVKKRYSNCQSVSSHGSHSSTW</sequence>
<feature type="domain" description="PH" evidence="12">
    <location>
        <begin position="1356"/>
        <end position="1460"/>
    </location>
</feature>
<dbReference type="GO" id="GO:0051489">
    <property type="term" value="P:regulation of filopodium assembly"/>
    <property type="evidence" value="ECO:0007669"/>
    <property type="project" value="TreeGrafter"/>
</dbReference>
<dbReference type="CDD" id="cd13202">
    <property type="entry name" value="FERM_C_MyoX"/>
    <property type="match status" value="1"/>
</dbReference>
<dbReference type="Gene3D" id="1.20.58.530">
    <property type="match status" value="1"/>
</dbReference>
<dbReference type="Gene3D" id="2.30.29.30">
    <property type="entry name" value="Pleckstrin-homology domain (PH domain)/Phosphotyrosine-binding domain (PTB)"/>
    <property type="match status" value="4"/>
</dbReference>
<evidence type="ECO:0000256" key="2">
    <source>
        <dbReference type="ARBA" id="ARBA00008314"/>
    </source>
</evidence>
<dbReference type="InterPro" id="IPR014352">
    <property type="entry name" value="FERM/acyl-CoA-bd_prot_sf"/>
</dbReference>
<evidence type="ECO:0000256" key="7">
    <source>
        <dbReference type="ARBA" id="ARBA00023175"/>
    </source>
</evidence>
<evidence type="ECO:0000256" key="11">
    <source>
        <dbReference type="SAM" id="MobiDB-lite"/>
    </source>
</evidence>
<dbReference type="FunFam" id="2.30.29.30:FF:000286">
    <property type="entry name" value="PH-protein kinase domain containing protein"/>
    <property type="match status" value="1"/>
</dbReference>
<feature type="domain" description="MyTH4" evidence="14">
    <location>
        <begin position="1498"/>
        <end position="1658"/>
    </location>
</feature>
<keyword evidence="7 9" id="KW-0505">Motor protein</keyword>
<dbReference type="PANTHER" id="PTHR46049:SF2">
    <property type="entry name" value="UNCONVENTIONAL MYOSIN-X"/>
    <property type="match status" value="1"/>
</dbReference>
<dbReference type="Gene3D" id="1.10.10.820">
    <property type="match status" value="1"/>
</dbReference>
<dbReference type="InterPro" id="IPR041797">
    <property type="entry name" value="MyoX_FERM_C"/>
</dbReference>
<evidence type="ECO:0000256" key="3">
    <source>
        <dbReference type="ARBA" id="ARBA00022490"/>
    </source>
</evidence>
<keyword evidence="5 9" id="KW-0067">ATP-binding</keyword>
<feature type="region of interest" description="Disordered" evidence="11">
    <location>
        <begin position="929"/>
        <end position="1042"/>
    </location>
</feature>
<dbReference type="PANTHER" id="PTHR46049">
    <property type="entry name" value="AGAP003327-PA"/>
    <property type="match status" value="1"/>
</dbReference>
<dbReference type="GO" id="GO:0016459">
    <property type="term" value="C:myosin complex"/>
    <property type="evidence" value="ECO:0007669"/>
    <property type="project" value="UniProtKB-KW"/>
</dbReference>
<keyword evidence="10" id="KW-0175">Coiled coil</keyword>
<dbReference type="FunFam" id="3.40.850.10:FF:000008">
    <property type="entry name" value="Putative unconventional myosin-IXa"/>
    <property type="match status" value="1"/>
</dbReference>
<feature type="coiled-coil region" evidence="10">
    <location>
        <begin position="850"/>
        <end position="903"/>
    </location>
</feature>
<evidence type="ECO:0000256" key="8">
    <source>
        <dbReference type="ARBA" id="ARBA00023203"/>
    </source>
</evidence>
<dbReference type="GO" id="GO:0008360">
    <property type="term" value="P:regulation of cell shape"/>
    <property type="evidence" value="ECO:0007669"/>
    <property type="project" value="TreeGrafter"/>
</dbReference>
<dbReference type="CDD" id="cd13296">
    <property type="entry name" value="PH2_MyoX"/>
    <property type="match status" value="1"/>
</dbReference>
<dbReference type="SMART" id="SM00242">
    <property type="entry name" value="MYSc"/>
    <property type="match status" value="1"/>
</dbReference>
<dbReference type="GO" id="GO:0005547">
    <property type="term" value="F:phosphatidylinositol-3,4,5-trisphosphate binding"/>
    <property type="evidence" value="ECO:0007669"/>
    <property type="project" value="TreeGrafter"/>
</dbReference>
<organism evidence="16 17">
    <name type="scientific">Oreochromis niloticus</name>
    <name type="common">Nile tilapia</name>
    <name type="synonym">Tilapia nilotica</name>
    <dbReference type="NCBI Taxonomy" id="8128"/>
    <lineage>
        <taxon>Eukaryota</taxon>
        <taxon>Metazoa</taxon>
        <taxon>Chordata</taxon>
        <taxon>Craniata</taxon>
        <taxon>Vertebrata</taxon>
        <taxon>Euteleostomi</taxon>
        <taxon>Actinopterygii</taxon>
        <taxon>Neopterygii</taxon>
        <taxon>Teleostei</taxon>
        <taxon>Neoteleostei</taxon>
        <taxon>Acanthomorphata</taxon>
        <taxon>Ovalentaria</taxon>
        <taxon>Cichlomorphae</taxon>
        <taxon>Cichliformes</taxon>
        <taxon>Cichlidae</taxon>
        <taxon>African cichlids</taxon>
        <taxon>Pseudocrenilabrinae</taxon>
        <taxon>Oreochromini</taxon>
        <taxon>Oreochromis</taxon>
    </lineage>
</organism>
<dbReference type="InterPro" id="IPR002404">
    <property type="entry name" value="IRS_PTB"/>
</dbReference>
<reference evidence="17" key="1">
    <citation type="submission" date="2012-01" db="EMBL/GenBank/DDBJ databases">
        <title>The Genome Sequence of Oreochromis niloticus (Nile Tilapia).</title>
        <authorList>
            <consortium name="Broad Institute Genome Assembly Team"/>
            <consortium name="Broad Institute Sequencing Platform"/>
            <person name="Di Palma F."/>
            <person name="Johnson J."/>
            <person name="Lander E.S."/>
            <person name="Lindblad-Toh K."/>
        </authorList>
    </citation>
    <scope>NUCLEOTIDE SEQUENCE [LARGE SCALE GENOMIC DNA]</scope>
</reference>
<dbReference type="InterPro" id="IPR000048">
    <property type="entry name" value="IQ_motif_EF-hand-BS"/>
</dbReference>
<dbReference type="CDD" id="cd17206">
    <property type="entry name" value="FERM_F1_Myosin-X"/>
    <property type="match status" value="1"/>
</dbReference>
<dbReference type="InterPro" id="IPR001849">
    <property type="entry name" value="PH_domain"/>
</dbReference>
<accession>A0A669AX64</accession>
<dbReference type="GO" id="GO:0005524">
    <property type="term" value="F:ATP binding"/>
    <property type="evidence" value="ECO:0007669"/>
    <property type="project" value="UniProtKB-UniRule"/>
</dbReference>
<dbReference type="InterPro" id="IPR001609">
    <property type="entry name" value="Myosin_head_motor_dom-like"/>
</dbReference>
<dbReference type="GO" id="GO:0030175">
    <property type="term" value="C:filopodium"/>
    <property type="evidence" value="ECO:0007669"/>
    <property type="project" value="TreeGrafter"/>
</dbReference>
<dbReference type="Pfam" id="PF02174">
    <property type="entry name" value="IRS"/>
    <property type="match status" value="1"/>
</dbReference>
<dbReference type="PROSITE" id="PS51016">
    <property type="entry name" value="MYTH4"/>
    <property type="match status" value="1"/>
</dbReference>
<dbReference type="Pfam" id="PF00063">
    <property type="entry name" value="Myosin_head"/>
    <property type="match status" value="1"/>
</dbReference>
<name>A0A669AX64_ORENI</name>
<reference evidence="16" key="3">
    <citation type="submission" date="2025-09" db="UniProtKB">
        <authorList>
            <consortium name="Ensembl"/>
        </authorList>
    </citation>
    <scope>IDENTIFICATION</scope>
</reference>
<dbReference type="SUPFAM" id="SSF47031">
    <property type="entry name" value="Second domain of FERM"/>
    <property type="match status" value="1"/>
</dbReference>
<dbReference type="InterPro" id="IPR000857">
    <property type="entry name" value="MyTH4_dom"/>
</dbReference>
<dbReference type="InterPro" id="IPR051724">
    <property type="entry name" value="Actin_motor_Myosin"/>
</dbReference>
<dbReference type="Gene3D" id="3.10.20.90">
    <property type="entry name" value="Phosphatidylinositol 3-kinase Catalytic Subunit, Chain A, domain 1"/>
    <property type="match status" value="1"/>
</dbReference>
<dbReference type="SMART" id="SM00139">
    <property type="entry name" value="MyTH4"/>
    <property type="match status" value="1"/>
</dbReference>
<dbReference type="Ensembl" id="ENSONIT00000076431.1">
    <property type="protein sequence ID" value="ENSONIP00000026978.1"/>
    <property type="gene ID" value="ENSONIG00000012399.2"/>
</dbReference>
<dbReference type="Gene3D" id="1.20.5.190">
    <property type="match status" value="1"/>
</dbReference>
<dbReference type="GO" id="GO:0051015">
    <property type="term" value="F:actin filament binding"/>
    <property type="evidence" value="ECO:0007669"/>
    <property type="project" value="TreeGrafter"/>
</dbReference>
<evidence type="ECO:0000313" key="17">
    <source>
        <dbReference type="Proteomes" id="UP000005207"/>
    </source>
</evidence>
<keyword evidence="6 9" id="KW-0518">Myosin</keyword>
<evidence type="ECO:0000256" key="9">
    <source>
        <dbReference type="PROSITE-ProRule" id="PRU00782"/>
    </source>
</evidence>
<dbReference type="GO" id="GO:0030705">
    <property type="term" value="P:cytoskeleton-dependent intracellular transport"/>
    <property type="evidence" value="ECO:0007669"/>
    <property type="project" value="TreeGrafter"/>
</dbReference>
<evidence type="ECO:0000259" key="15">
    <source>
        <dbReference type="PROSITE" id="PS51456"/>
    </source>
</evidence>
<dbReference type="InterPro" id="IPR019749">
    <property type="entry name" value="Band_41_domain"/>
</dbReference>
<dbReference type="InterPro" id="IPR011993">
    <property type="entry name" value="PH-like_dom_sf"/>
</dbReference>
<dbReference type="SUPFAM" id="SSF50729">
    <property type="entry name" value="PH domain-like"/>
    <property type="match status" value="4"/>
</dbReference>
<dbReference type="GO" id="GO:0060002">
    <property type="term" value="F:plus-end directed microfilament motor activity"/>
    <property type="evidence" value="ECO:0007669"/>
    <property type="project" value="TreeGrafter"/>
</dbReference>
<dbReference type="Gene3D" id="6.20.240.20">
    <property type="match status" value="1"/>
</dbReference>
<evidence type="ECO:0000256" key="5">
    <source>
        <dbReference type="ARBA" id="ARBA00022840"/>
    </source>
</evidence>
<dbReference type="PROSITE" id="PS50057">
    <property type="entry name" value="FERM_3"/>
    <property type="match status" value="1"/>
</dbReference>
<feature type="binding site" evidence="9">
    <location>
        <begin position="101"/>
        <end position="108"/>
    </location>
    <ligand>
        <name>ATP</name>
        <dbReference type="ChEBI" id="CHEBI:30616"/>
    </ligand>
</feature>
<dbReference type="SMART" id="SM00233">
    <property type="entry name" value="PH"/>
    <property type="match status" value="2"/>
</dbReference>
<keyword evidence="17" id="KW-1185">Reference proteome</keyword>
<evidence type="ECO:0000313" key="16">
    <source>
        <dbReference type="Ensembl" id="ENSONIP00000026978.1"/>
    </source>
</evidence>
<dbReference type="InterPro" id="IPR031971">
    <property type="entry name" value="MYO10_CC"/>
</dbReference>
<dbReference type="InterPro" id="IPR027417">
    <property type="entry name" value="P-loop_NTPase"/>
</dbReference>
<feature type="coiled-coil region" evidence="10">
    <location>
        <begin position="753"/>
        <end position="796"/>
    </location>
</feature>
<feature type="region of interest" description="Actin-binding" evidence="9">
    <location>
        <begin position="563"/>
        <end position="585"/>
    </location>
</feature>
<dbReference type="Gene3D" id="1.20.120.720">
    <property type="entry name" value="Myosin VI head, motor domain, U50 subdomain"/>
    <property type="match status" value="1"/>
</dbReference>
<dbReference type="CDD" id="cd23767">
    <property type="entry name" value="IQCD"/>
    <property type="match status" value="1"/>
</dbReference>
<feature type="domain" description="PH" evidence="12">
    <location>
        <begin position="1176"/>
        <end position="1274"/>
    </location>
</feature>